<protein>
    <submittedName>
        <fullName evidence="5">SDR family NAD(P)-dependent oxidoreductase</fullName>
    </submittedName>
</protein>
<evidence type="ECO:0000313" key="6">
    <source>
        <dbReference type="Proteomes" id="UP000325563"/>
    </source>
</evidence>
<keyword evidence="6" id="KW-1185">Reference proteome</keyword>
<dbReference type="PRINTS" id="PR00081">
    <property type="entry name" value="GDHRDH"/>
</dbReference>
<accession>A0A5J6JH56</accession>
<dbReference type="GO" id="GO:0016491">
    <property type="term" value="F:oxidoreductase activity"/>
    <property type="evidence" value="ECO:0007669"/>
    <property type="project" value="UniProtKB-KW"/>
</dbReference>
<dbReference type="Gene3D" id="3.40.50.720">
    <property type="entry name" value="NAD(P)-binding Rossmann-like Domain"/>
    <property type="match status" value="1"/>
</dbReference>
<dbReference type="RefSeq" id="WP_150529751.1">
    <property type="nucleotide sequence ID" value="NZ_BNBW01000024.1"/>
</dbReference>
<dbReference type="SUPFAM" id="SSF51735">
    <property type="entry name" value="NAD(P)-binding Rossmann-fold domains"/>
    <property type="match status" value="1"/>
</dbReference>
<dbReference type="GeneID" id="95615206"/>
<dbReference type="CDD" id="cd05374">
    <property type="entry name" value="17beta-HSD-like_SDR_c"/>
    <property type="match status" value="1"/>
</dbReference>
<proteinExistence type="inferred from homology"/>
<dbReference type="InterPro" id="IPR002347">
    <property type="entry name" value="SDR_fam"/>
</dbReference>
<comment type="similarity">
    <text evidence="1 3">Belongs to the short-chain dehydrogenases/reductases (SDR) family.</text>
</comment>
<dbReference type="SMART" id="SM00822">
    <property type="entry name" value="PKS_KR"/>
    <property type="match status" value="1"/>
</dbReference>
<dbReference type="InterPro" id="IPR051911">
    <property type="entry name" value="SDR_oxidoreductase"/>
</dbReference>
<sequence length="293" mass="31641">MTENTQQTWFITGSSRGFGRALVRAALQAGDTVAATARRPEQLDDLVCEFGDRIAPIALDVTDPEAAKAALEEARKRFGRVDVLVNNAGYANVSPIETTDDDDFRAQFETNFWGVYNVTKAAIPLLREQGGGLVVQFSSMGGRVGGSPGIASYQAAKFAIDGFSRVLRAETAPFGVRVLVVEPSGFRTDWAGSSMTVHEVPEGYEGTVGAINRRIRQSTEGPAGDPVRAAEILVRMAKRRDVPTNLALGVMASEGALAQNRRLLEQDERWSAVGRSADFAETYPVEFPRDTAA</sequence>
<keyword evidence="2" id="KW-0560">Oxidoreductase</keyword>
<dbReference type="Proteomes" id="UP000325563">
    <property type="component" value="Chromosome"/>
</dbReference>
<dbReference type="InterPro" id="IPR057326">
    <property type="entry name" value="KR_dom"/>
</dbReference>
<dbReference type="KEGG" id="svn:CP980_32220"/>
<evidence type="ECO:0000313" key="5">
    <source>
        <dbReference type="EMBL" id="QEV49121.1"/>
    </source>
</evidence>
<evidence type="ECO:0000259" key="4">
    <source>
        <dbReference type="SMART" id="SM00822"/>
    </source>
</evidence>
<dbReference type="InterPro" id="IPR036291">
    <property type="entry name" value="NAD(P)-bd_dom_sf"/>
</dbReference>
<reference evidence="5 6" key="1">
    <citation type="submission" date="2017-09" db="EMBL/GenBank/DDBJ databases">
        <authorList>
            <person name="Lee N."/>
            <person name="Cho B.-K."/>
        </authorList>
    </citation>
    <scope>NUCLEOTIDE SEQUENCE [LARGE SCALE GENOMIC DNA]</scope>
    <source>
        <strain evidence="5 6">ATCC 27476</strain>
    </source>
</reference>
<name>A0A5J6JH56_STRVI</name>
<dbReference type="PANTHER" id="PTHR43976:SF16">
    <property type="entry name" value="SHORT-CHAIN DEHYDROGENASE_REDUCTASE FAMILY PROTEIN"/>
    <property type="match status" value="1"/>
</dbReference>
<dbReference type="PANTHER" id="PTHR43976">
    <property type="entry name" value="SHORT CHAIN DEHYDROGENASE"/>
    <property type="match status" value="1"/>
</dbReference>
<organism evidence="5 6">
    <name type="scientific">Streptomyces vinaceus</name>
    <dbReference type="NCBI Taxonomy" id="1960"/>
    <lineage>
        <taxon>Bacteria</taxon>
        <taxon>Bacillati</taxon>
        <taxon>Actinomycetota</taxon>
        <taxon>Actinomycetes</taxon>
        <taxon>Kitasatosporales</taxon>
        <taxon>Streptomycetaceae</taxon>
        <taxon>Streptomyces</taxon>
    </lineage>
</organism>
<evidence type="ECO:0000256" key="3">
    <source>
        <dbReference type="RuleBase" id="RU000363"/>
    </source>
</evidence>
<gene>
    <name evidence="5" type="ORF">CP980_32220</name>
</gene>
<dbReference type="AlphaFoldDB" id="A0A5J6JH56"/>
<dbReference type="Pfam" id="PF00106">
    <property type="entry name" value="adh_short"/>
    <property type="match status" value="1"/>
</dbReference>
<evidence type="ECO:0000256" key="2">
    <source>
        <dbReference type="ARBA" id="ARBA00023002"/>
    </source>
</evidence>
<dbReference type="PRINTS" id="PR00080">
    <property type="entry name" value="SDRFAMILY"/>
</dbReference>
<dbReference type="EMBL" id="CP023692">
    <property type="protein sequence ID" value="QEV49121.1"/>
    <property type="molecule type" value="Genomic_DNA"/>
</dbReference>
<feature type="domain" description="Ketoreductase" evidence="4">
    <location>
        <begin position="7"/>
        <end position="193"/>
    </location>
</feature>
<evidence type="ECO:0000256" key="1">
    <source>
        <dbReference type="ARBA" id="ARBA00006484"/>
    </source>
</evidence>